<accession>A0ABM5H927</accession>
<reference evidence="2" key="2">
    <citation type="submission" date="2025-05" db="UniProtKB">
        <authorList>
            <consortium name="EnsemblMetazoa"/>
        </authorList>
    </citation>
    <scope>IDENTIFICATION</scope>
</reference>
<evidence type="ECO:0000313" key="3">
    <source>
        <dbReference type="Proteomes" id="UP001652680"/>
    </source>
</evidence>
<dbReference type="GeneID" id="108042690"/>
<protein>
    <submittedName>
        <fullName evidence="2">Uncharacterized protein</fullName>
    </submittedName>
</protein>
<organism evidence="2 3">
    <name type="scientific">Drosophila rhopaloa</name>
    <name type="common">Fruit fly</name>
    <dbReference type="NCBI Taxonomy" id="1041015"/>
    <lineage>
        <taxon>Eukaryota</taxon>
        <taxon>Metazoa</taxon>
        <taxon>Ecdysozoa</taxon>
        <taxon>Arthropoda</taxon>
        <taxon>Hexapoda</taxon>
        <taxon>Insecta</taxon>
        <taxon>Pterygota</taxon>
        <taxon>Neoptera</taxon>
        <taxon>Endopterygota</taxon>
        <taxon>Diptera</taxon>
        <taxon>Brachycera</taxon>
        <taxon>Muscomorpha</taxon>
        <taxon>Ephydroidea</taxon>
        <taxon>Drosophilidae</taxon>
        <taxon>Drosophila</taxon>
        <taxon>Sophophora</taxon>
    </lineage>
</organism>
<dbReference type="Proteomes" id="UP001652680">
    <property type="component" value="Unassembled WGS sequence"/>
</dbReference>
<sequence>MDKEIQQLIFQSDLDSIVGREFESGYCLDGKPILPPMMTEKKRLEMMRLRLCALTNEVILKRNKLSNPKYLMDTPKVEQKNASTSTKILYGSNGLVVNGRFRQKLVQSETMIYDHTANMVVQISAPMNVPILMTSQLMLEDAPPTPPQRAVIKVTPVKLATSESGWVTKLDPPKSESSQGRELVTEPLQRCTTSPDLYRLHHQLWRRYPVQIPVPHLTLAVKSDSQIGWTEGQKDKLKARVPSRIPKPIPCQVITIPTVCSRPNAPRITKVAKPWTVTQKPRNIDVKVAPKRLNQTKKSEALPAKRKPPAKPINLNVPKSIRTPVAAHKRPGFKENDLQQQKNLLKSLVLRQAEENQRLQAQFREQQQGLIAQMLGDLNKTIEISSDPEFLDRFSELDTSTPSNSSQI</sequence>
<reference evidence="3" key="1">
    <citation type="journal article" date="2021" name="Elife">
        <title>Highly contiguous assemblies of 101 drosophilid genomes.</title>
        <authorList>
            <person name="Kim B.Y."/>
            <person name="Wang J.R."/>
            <person name="Miller D.E."/>
            <person name="Barmina O."/>
            <person name="Delaney E."/>
            <person name="Thompson A."/>
            <person name="Comeault A.A."/>
            <person name="Peede D."/>
            <person name="D'Agostino E.R."/>
            <person name="Pelaez J."/>
            <person name="Aguilar J.M."/>
            <person name="Haji D."/>
            <person name="Matsunaga T."/>
            <person name="Armstrong E.E."/>
            <person name="Zych M."/>
            <person name="Ogawa Y."/>
            <person name="Stamenkovic-Radak M."/>
            <person name="Jelic M."/>
            <person name="Veselinovic M.S."/>
            <person name="Tanaskovic M."/>
            <person name="Eric P."/>
            <person name="Gao J.J."/>
            <person name="Katoh T.K."/>
            <person name="Toda M.J."/>
            <person name="Watabe H."/>
            <person name="Watada M."/>
            <person name="Davis J.S."/>
            <person name="Moyle L.C."/>
            <person name="Manoli G."/>
            <person name="Bertolini E."/>
            <person name="Kostal V."/>
            <person name="Hawley R.S."/>
            <person name="Takahashi A."/>
            <person name="Jones C.D."/>
            <person name="Price D.K."/>
            <person name="Whiteman N."/>
            <person name="Kopp A."/>
            <person name="Matute D.R."/>
            <person name="Petrov D.A."/>
        </authorList>
    </citation>
    <scope>NUCLEOTIDE SEQUENCE [LARGE SCALE GENOMIC DNA]</scope>
</reference>
<name>A0ABM5H927_DRORH</name>
<dbReference type="RefSeq" id="XP_016976576.2">
    <property type="nucleotide sequence ID" value="XM_017121087.2"/>
</dbReference>
<proteinExistence type="predicted"/>
<dbReference type="EnsemblMetazoa" id="XM_017121087.2">
    <property type="protein sequence ID" value="XP_016976576.2"/>
    <property type="gene ID" value="LOC108042690"/>
</dbReference>
<feature type="region of interest" description="Disordered" evidence="1">
    <location>
        <begin position="296"/>
        <end position="316"/>
    </location>
</feature>
<evidence type="ECO:0000256" key="1">
    <source>
        <dbReference type="SAM" id="MobiDB-lite"/>
    </source>
</evidence>
<keyword evidence="3" id="KW-1185">Reference proteome</keyword>
<evidence type="ECO:0000313" key="2">
    <source>
        <dbReference type="EnsemblMetazoa" id="XP_016976576.2"/>
    </source>
</evidence>
<dbReference type="Pfam" id="PF16025">
    <property type="entry name" value="CaM_bind"/>
    <property type="match status" value="1"/>
</dbReference>